<accession>A0A0S1SSL1</accession>
<dbReference type="Pfam" id="PF16320">
    <property type="entry name" value="Ribosomal_L12_N"/>
    <property type="match status" value="1"/>
</dbReference>
<dbReference type="AlphaFoldDB" id="A0A0S1SLC5"/>
<dbReference type="STRING" id="1735162.PeribacterB2_0745"/>
<comment type="similarity">
    <text evidence="1 4">Belongs to the bacterial ribosomal protein bL12 family.</text>
</comment>
<keyword evidence="3 4" id="KW-0687">Ribonucleoprotein</keyword>
<feature type="domain" description="Large ribosomal subunit protein bL12 oligomerization" evidence="6">
    <location>
        <begin position="15"/>
        <end position="59"/>
    </location>
</feature>
<keyword evidence="2 4" id="KW-0689">Ribosomal protein</keyword>
<comment type="subunit">
    <text evidence="4">Homodimer. Part of the ribosomal stalk of the 50S ribosomal subunit. Forms a multimeric L10(L12)X complex, where L10 forms an elongated spine to which 2 to 4 L12 dimers bind in a sequential fashion. Binds GTP-bound translation factors.</text>
</comment>
<evidence type="ECO:0000313" key="7">
    <source>
        <dbReference type="EMBL" id="ALM13416.1"/>
    </source>
</evidence>
<dbReference type="HAMAP" id="MF_00368">
    <property type="entry name" value="Ribosomal_bL12"/>
    <property type="match status" value="1"/>
</dbReference>
<dbReference type="Gene3D" id="1.20.5.710">
    <property type="entry name" value="Single helix bin"/>
    <property type="match status" value="1"/>
</dbReference>
<dbReference type="PANTHER" id="PTHR45987">
    <property type="entry name" value="39S RIBOSOMAL PROTEIN L12"/>
    <property type="match status" value="1"/>
</dbReference>
<dbReference type="InterPro" id="IPR014719">
    <property type="entry name" value="Ribosomal_bL12_C/ClpS-like"/>
</dbReference>
<feature type="domain" description="Large ribosomal subunit protein bL12 C-terminal" evidence="5">
    <location>
        <begin position="68"/>
        <end position="134"/>
    </location>
</feature>
<dbReference type="GO" id="GO:0003735">
    <property type="term" value="F:structural constituent of ribosome"/>
    <property type="evidence" value="ECO:0007669"/>
    <property type="project" value="InterPro"/>
</dbReference>
<accession>A0A0S1SLC5</accession>
<dbReference type="PATRIC" id="fig|1735161.3.peg.724"/>
<reference evidence="7 8" key="2">
    <citation type="journal article" date="2016" name="PeerJ">
        <title>Analysis of five complete genome sequences for members of the class Peribacteria in the recently recognized Peregrinibacteria bacterial phylum.</title>
        <authorList>
            <person name="Anantharaman K."/>
            <person name="Brown C.T."/>
            <person name="Burstein D."/>
            <person name="Castelle C.J."/>
            <person name="Probst A.J."/>
            <person name="Thomas B.C."/>
            <person name="Williams K.H."/>
            <person name="Banfield J.F."/>
        </authorList>
    </citation>
    <scope>NUCLEOTIDE SEQUENCE [LARGE SCALE GENOMIC DNA]</scope>
    <source>
        <strain evidence="7">RIFOXYD1_FULL_PER-ii_59_16</strain>
    </source>
</reference>
<dbReference type="GO" id="GO:0022625">
    <property type="term" value="C:cytosolic large ribosomal subunit"/>
    <property type="evidence" value="ECO:0007669"/>
    <property type="project" value="TreeGrafter"/>
</dbReference>
<proteinExistence type="inferred from homology"/>
<comment type="function">
    <text evidence="4">Forms part of the ribosomal stalk which helps the ribosome interact with GTP-bound translation factors. Is thus essential for accurate translation.</text>
</comment>
<dbReference type="Pfam" id="PF00542">
    <property type="entry name" value="Ribosomal_L12"/>
    <property type="match status" value="1"/>
</dbReference>
<organism evidence="7 8">
    <name type="scientific">Candidatus Peribacter riflensis</name>
    <dbReference type="NCBI Taxonomy" id="1735162"/>
    <lineage>
        <taxon>Bacteria</taxon>
        <taxon>Candidatus Peregrinibacteriota</taxon>
        <taxon>Candidatus Peribacteria</taxon>
        <taxon>Candidatus Peribacterales</taxon>
        <taxon>Candidatus Peribacteraceae</taxon>
        <taxon>Candidatus Peribacter</taxon>
    </lineage>
</organism>
<dbReference type="CDD" id="cd00387">
    <property type="entry name" value="Ribosomal_L7_L12"/>
    <property type="match status" value="1"/>
</dbReference>
<name>A0A0S1SLC5_9BACT</name>
<dbReference type="InterPro" id="IPR000206">
    <property type="entry name" value="Ribosomal_bL12"/>
</dbReference>
<sequence>MADVADAPVLSAGEKAVIDAVEKLNVVQLNNVVKYMEKVYGISAAAPVAVAAAPAAGGGEAAEEKSSFDVELTDSGAQKIAVIKVVREITGLGLGEAKAAVDSAPKVLKEGVAKADAEEMKKKLETAGAKVTLK</sequence>
<protein>
    <recommendedName>
        <fullName evidence="4">Large ribosomal subunit protein bL12</fullName>
    </recommendedName>
</protein>
<evidence type="ECO:0000259" key="6">
    <source>
        <dbReference type="Pfam" id="PF16320"/>
    </source>
</evidence>
<dbReference type="PANTHER" id="PTHR45987:SF4">
    <property type="entry name" value="LARGE RIBOSOMAL SUBUNIT PROTEIN BL12M"/>
    <property type="match status" value="1"/>
</dbReference>
<dbReference type="GO" id="GO:0006412">
    <property type="term" value="P:translation"/>
    <property type="evidence" value="ECO:0007669"/>
    <property type="project" value="UniProtKB-UniRule"/>
</dbReference>
<evidence type="ECO:0000259" key="5">
    <source>
        <dbReference type="Pfam" id="PF00542"/>
    </source>
</evidence>
<evidence type="ECO:0000256" key="2">
    <source>
        <dbReference type="ARBA" id="ARBA00022980"/>
    </source>
</evidence>
<dbReference type="Proteomes" id="UP000069135">
    <property type="component" value="Chromosome"/>
</dbReference>
<accession>A0A0S1SX58</accession>
<dbReference type="KEGG" id="prf:PeribacterA2_0744"/>
<dbReference type="InterPro" id="IPR008932">
    <property type="entry name" value="Ribosomal_bL12_oligo"/>
</dbReference>
<dbReference type="Gene3D" id="3.30.1390.10">
    <property type="match status" value="1"/>
</dbReference>
<accession>A0A0S1SII3</accession>
<dbReference type="SUPFAM" id="SSF54736">
    <property type="entry name" value="ClpS-like"/>
    <property type="match status" value="1"/>
</dbReference>
<evidence type="ECO:0000313" key="8">
    <source>
        <dbReference type="Proteomes" id="UP000069135"/>
    </source>
</evidence>
<dbReference type="GO" id="GO:0003729">
    <property type="term" value="F:mRNA binding"/>
    <property type="evidence" value="ECO:0007669"/>
    <property type="project" value="TreeGrafter"/>
</dbReference>
<evidence type="ECO:0000256" key="4">
    <source>
        <dbReference type="HAMAP-Rule" id="MF_00368"/>
    </source>
</evidence>
<dbReference type="InterPro" id="IPR013823">
    <property type="entry name" value="Ribosomal_bL12_C"/>
</dbReference>
<dbReference type="SUPFAM" id="SSF48300">
    <property type="entry name" value="Ribosomal protein L7/12, oligomerisation (N-terminal) domain"/>
    <property type="match status" value="1"/>
</dbReference>
<evidence type="ECO:0000256" key="3">
    <source>
        <dbReference type="ARBA" id="ARBA00023274"/>
    </source>
</evidence>
<dbReference type="InterPro" id="IPR036235">
    <property type="entry name" value="Ribosomal_bL12_oligo_N_sf"/>
</dbReference>
<dbReference type="EMBL" id="CP013065">
    <property type="protein sequence ID" value="ALM13416.1"/>
    <property type="molecule type" value="Genomic_DNA"/>
</dbReference>
<evidence type="ECO:0000256" key="1">
    <source>
        <dbReference type="ARBA" id="ARBA00007197"/>
    </source>
</evidence>
<gene>
    <name evidence="4" type="primary">rplL</name>
    <name evidence="7" type="ORF">PeribacterD1_0745</name>
</gene>
<accession>A0A0S1SMQ7</accession>
<reference evidence="8" key="1">
    <citation type="submission" date="2015-10" db="EMBL/GenBank/DDBJ databases">
        <title>Analysis of five complete genome sequences for members of the class Peribacteria in the recently recognized Peregrinibacteria bacterial phylum.</title>
        <authorList>
            <person name="Anantharaman K."/>
            <person name="Brown C.T."/>
            <person name="Burstein D."/>
            <person name="Castelle C.J."/>
            <person name="Probst A.J."/>
            <person name="Thomas B.C."/>
            <person name="Williams K.H."/>
            <person name="Banfield J.F."/>
        </authorList>
    </citation>
    <scope>NUCLEOTIDE SEQUENCE [LARGE SCALE GENOMIC DNA]</scope>
</reference>
<dbReference type="NCBIfam" id="TIGR00855">
    <property type="entry name" value="L12"/>
    <property type="match status" value="1"/>
</dbReference>
<dbReference type="FunFam" id="3.30.1390.10:FF:000001">
    <property type="entry name" value="50S ribosomal protein L7/L12"/>
    <property type="match status" value="1"/>
</dbReference>